<keyword evidence="1" id="KW-0812">Transmembrane</keyword>
<keyword evidence="1" id="KW-1133">Transmembrane helix</keyword>
<dbReference type="AlphaFoldDB" id="A0A1Y1JRK5"/>
<organism evidence="2 3">
    <name type="scientific">Plasmodium gonderi</name>
    <dbReference type="NCBI Taxonomy" id="77519"/>
    <lineage>
        <taxon>Eukaryota</taxon>
        <taxon>Sar</taxon>
        <taxon>Alveolata</taxon>
        <taxon>Apicomplexa</taxon>
        <taxon>Aconoidasida</taxon>
        <taxon>Haemosporida</taxon>
        <taxon>Plasmodiidae</taxon>
        <taxon>Plasmodium</taxon>
        <taxon>Plasmodium (Plasmodium)</taxon>
    </lineage>
</organism>
<dbReference type="GeneID" id="39744923"/>
<reference evidence="3" key="1">
    <citation type="submission" date="2017-04" db="EMBL/GenBank/DDBJ databases">
        <title>Plasmodium gonderi genome.</title>
        <authorList>
            <person name="Arisue N."/>
            <person name="Honma H."/>
            <person name="Kawai S."/>
            <person name="Tougan T."/>
            <person name="Tanabe K."/>
            <person name="Horii T."/>
        </authorList>
    </citation>
    <scope>NUCLEOTIDE SEQUENCE [LARGE SCALE GENOMIC DNA]</scope>
    <source>
        <strain evidence="3">ATCC 30045</strain>
    </source>
</reference>
<evidence type="ECO:0000313" key="3">
    <source>
        <dbReference type="Proteomes" id="UP000195521"/>
    </source>
</evidence>
<accession>A0A1Y1JRK5</accession>
<dbReference type="Proteomes" id="UP000195521">
    <property type="component" value="Unassembled WGS sequence"/>
</dbReference>
<evidence type="ECO:0008006" key="4">
    <source>
        <dbReference type="Google" id="ProtNLM"/>
    </source>
</evidence>
<dbReference type="EMBL" id="BDQF01000117">
    <property type="protein sequence ID" value="GAW84115.1"/>
    <property type="molecule type" value="Genomic_DNA"/>
</dbReference>
<evidence type="ECO:0000256" key="1">
    <source>
        <dbReference type="SAM" id="Phobius"/>
    </source>
</evidence>
<dbReference type="OrthoDB" id="383799at2759"/>
<feature type="transmembrane region" description="Helical" evidence="1">
    <location>
        <begin position="74"/>
        <end position="93"/>
    </location>
</feature>
<gene>
    <name evidence="2" type="ORF">PGO_001170</name>
</gene>
<comment type="caution">
    <text evidence="2">The sequence shown here is derived from an EMBL/GenBank/DDBJ whole genome shotgun (WGS) entry which is preliminary data.</text>
</comment>
<proteinExistence type="predicted"/>
<keyword evidence="1" id="KW-0472">Membrane</keyword>
<keyword evidence="3" id="KW-1185">Reference proteome</keyword>
<feature type="transmembrane region" description="Helical" evidence="1">
    <location>
        <begin position="51"/>
        <end position="68"/>
    </location>
</feature>
<name>A0A1Y1JRK5_PLAGO</name>
<sequence>MIKIRNSKKKLIKTLKQTYYVKKKKSFSDYEECKFKTYGGKQKHFMGKFRIYLPPTVLMAILMIMMIFKDFFNVYIFAFLSMAFFAIALYYAYKFTEINRMNELYKSFSNKINSSKKVK</sequence>
<evidence type="ECO:0000313" key="2">
    <source>
        <dbReference type="EMBL" id="GAW84115.1"/>
    </source>
</evidence>
<dbReference type="RefSeq" id="XP_028546704.1">
    <property type="nucleotide sequence ID" value="XM_028690903.1"/>
</dbReference>
<protein>
    <recommendedName>
        <fullName evidence="4">Variable surface protein</fullName>
    </recommendedName>
</protein>